<dbReference type="SUPFAM" id="SSF82866">
    <property type="entry name" value="Multidrug efflux transporter AcrB transmembrane domain"/>
    <property type="match status" value="2"/>
</dbReference>
<feature type="domain" description="SSD" evidence="8">
    <location>
        <begin position="247"/>
        <end position="354"/>
    </location>
</feature>
<dbReference type="InterPro" id="IPR010916">
    <property type="entry name" value="TonB_box_CS"/>
</dbReference>
<dbReference type="InterPro" id="IPR050545">
    <property type="entry name" value="Mycobact_MmpL"/>
</dbReference>
<evidence type="ECO:0000256" key="4">
    <source>
        <dbReference type="ARBA" id="ARBA00022692"/>
    </source>
</evidence>
<evidence type="ECO:0000256" key="5">
    <source>
        <dbReference type="ARBA" id="ARBA00022989"/>
    </source>
</evidence>
<evidence type="ECO:0000256" key="1">
    <source>
        <dbReference type="ARBA" id="ARBA00004651"/>
    </source>
</evidence>
<comment type="subcellular location">
    <subcellularLocation>
        <location evidence="1">Cell membrane</location>
        <topology evidence="1">Multi-pass membrane protein</topology>
    </subcellularLocation>
</comment>
<dbReference type="PROSITE" id="PS00430">
    <property type="entry name" value="TONB_DEPENDENT_REC_1"/>
    <property type="match status" value="1"/>
</dbReference>
<dbReference type="EMBL" id="CAEZXL010000031">
    <property type="protein sequence ID" value="CAB4681664.1"/>
    <property type="molecule type" value="Genomic_DNA"/>
</dbReference>
<dbReference type="Gene3D" id="1.20.1640.10">
    <property type="entry name" value="Multidrug efflux transporter AcrB transmembrane domain"/>
    <property type="match status" value="2"/>
</dbReference>
<feature type="transmembrane region" description="Helical" evidence="7">
    <location>
        <begin position="327"/>
        <end position="360"/>
    </location>
</feature>
<dbReference type="Pfam" id="PF03176">
    <property type="entry name" value="MMPL"/>
    <property type="match status" value="2"/>
</dbReference>
<evidence type="ECO:0000259" key="8">
    <source>
        <dbReference type="PROSITE" id="PS50156"/>
    </source>
</evidence>
<gene>
    <name evidence="9" type="ORF">UFOPK2373_00296</name>
</gene>
<feature type="transmembrane region" description="Helical" evidence="7">
    <location>
        <begin position="297"/>
        <end position="321"/>
    </location>
</feature>
<dbReference type="PROSITE" id="PS50156">
    <property type="entry name" value="SSD"/>
    <property type="match status" value="2"/>
</dbReference>
<evidence type="ECO:0000256" key="3">
    <source>
        <dbReference type="ARBA" id="ARBA00022475"/>
    </source>
</evidence>
<dbReference type="AlphaFoldDB" id="A0A6J6N9S6"/>
<name>A0A6J6N9S6_9ZZZZ</name>
<organism evidence="9">
    <name type="scientific">freshwater metagenome</name>
    <dbReference type="NCBI Taxonomy" id="449393"/>
    <lineage>
        <taxon>unclassified sequences</taxon>
        <taxon>metagenomes</taxon>
        <taxon>ecological metagenomes</taxon>
    </lineage>
</organism>
<dbReference type="InterPro" id="IPR000731">
    <property type="entry name" value="SSD"/>
</dbReference>
<feature type="domain" description="SSD" evidence="8">
    <location>
        <begin position="561"/>
        <end position="691"/>
    </location>
</feature>
<evidence type="ECO:0000256" key="6">
    <source>
        <dbReference type="ARBA" id="ARBA00023136"/>
    </source>
</evidence>
<feature type="transmembrane region" description="Helical" evidence="7">
    <location>
        <begin position="254"/>
        <end position="276"/>
    </location>
</feature>
<feature type="transmembrane region" description="Helical" evidence="7">
    <location>
        <begin position="633"/>
        <end position="660"/>
    </location>
</feature>
<feature type="transmembrane region" description="Helical" evidence="7">
    <location>
        <begin position="535"/>
        <end position="553"/>
    </location>
</feature>
<dbReference type="PANTHER" id="PTHR33406:SF6">
    <property type="entry name" value="MEMBRANE PROTEIN YDGH-RELATED"/>
    <property type="match status" value="1"/>
</dbReference>
<dbReference type="PANTHER" id="PTHR33406">
    <property type="entry name" value="MEMBRANE PROTEIN MJ1562-RELATED"/>
    <property type="match status" value="1"/>
</dbReference>
<feature type="transmembrane region" description="Helical" evidence="7">
    <location>
        <begin position="222"/>
        <end position="248"/>
    </location>
</feature>
<evidence type="ECO:0000256" key="2">
    <source>
        <dbReference type="ARBA" id="ARBA00010157"/>
    </source>
</evidence>
<proteinExistence type="inferred from homology"/>
<accession>A0A6J6N9S6</accession>
<dbReference type="GO" id="GO:0005886">
    <property type="term" value="C:plasma membrane"/>
    <property type="evidence" value="ECO:0007669"/>
    <property type="project" value="UniProtKB-SubCell"/>
</dbReference>
<comment type="similarity">
    <text evidence="2">Belongs to the resistance-nodulation-cell division (RND) (TC 2.A.6) family. MmpL subfamily.</text>
</comment>
<keyword evidence="4 7" id="KW-0812">Transmembrane</keyword>
<keyword evidence="3" id="KW-1003">Cell membrane</keyword>
<sequence>MKAIANFITSKRGAPTTMLLALLFAGLAFGPLGATKSESAPGVGLPADNETVLVDAALKTLPGSGATAAVIIYRGVNGTALTEADKVWLATSSVEHFAKYSNIVVPTPFGDQHVIPPVTFSEDGLAAVVTVPMDKISEETECVVDGETKTCSSTVATTTRIKEMRALAEDGMPATLETKLTGPEGFVADLSGVFAGADFALLGTTFLVVIALLLISFRSLSLWLIPILVIGTADGMASSLATITAGWVNVKLDASITGILSVLVIGAGIDYALLLISRYREELLVEADRRKALATAWRGAAPAIFASGATVILSLLTLLAADLQGNRALGIACATGVFLAMIAALFVLPAALAIFGRWIFWPATPKLGGRNKSDTGLWAKLGKGVAKRPVVVASFGLVVLVALASGAAGIKIGLSSTEQFTKKPEAVIGQEWLGKSFPAGSTTPTILIADRARVNDVADFVKDVPGVASVTVGENNDTIAKISVVLDGESGSEAAYSTIDAIRAKVGTLSDTNVLVGGLDAQRLDVKRAYDHDRAIVIPLILLVVFLVLLILLRSIVAPVLLLATVVGSFFASMGAGWLLFTYVLGFPALDLSVYLFSFLFLVALGVDYNIFLVTRAKEESAKLGLQQGMLKALSSTGGVITSAGVLLAAVFLVLGVLPLLALAQIGAIVCIGVLLDTLLVRTVIVPALAFIAGEKFWWPSKPKA</sequence>
<feature type="transmembrane region" description="Helical" evidence="7">
    <location>
        <begin position="560"/>
        <end position="586"/>
    </location>
</feature>
<keyword evidence="5 7" id="KW-1133">Transmembrane helix</keyword>
<feature type="transmembrane region" description="Helical" evidence="7">
    <location>
        <begin position="390"/>
        <end position="414"/>
    </location>
</feature>
<evidence type="ECO:0000256" key="7">
    <source>
        <dbReference type="SAM" id="Phobius"/>
    </source>
</evidence>
<reference evidence="9" key="1">
    <citation type="submission" date="2020-05" db="EMBL/GenBank/DDBJ databases">
        <authorList>
            <person name="Chiriac C."/>
            <person name="Salcher M."/>
            <person name="Ghai R."/>
            <person name="Kavagutti S V."/>
        </authorList>
    </citation>
    <scope>NUCLEOTIDE SEQUENCE</scope>
</reference>
<dbReference type="InterPro" id="IPR004869">
    <property type="entry name" value="MMPL_dom"/>
</dbReference>
<evidence type="ECO:0000313" key="9">
    <source>
        <dbReference type="EMBL" id="CAB4681664.1"/>
    </source>
</evidence>
<keyword evidence="6 7" id="KW-0472">Membrane</keyword>
<feature type="transmembrane region" description="Helical" evidence="7">
    <location>
        <begin position="666"/>
        <end position="694"/>
    </location>
</feature>
<protein>
    <submittedName>
        <fullName evidence="9">Unannotated protein</fullName>
    </submittedName>
</protein>
<feature type="transmembrane region" description="Helical" evidence="7">
    <location>
        <begin position="193"/>
        <end position="215"/>
    </location>
</feature>
<feature type="transmembrane region" description="Helical" evidence="7">
    <location>
        <begin position="592"/>
        <end position="612"/>
    </location>
</feature>